<dbReference type="Proteomes" id="UP000249842">
    <property type="component" value="Unassembled WGS sequence"/>
</dbReference>
<reference evidence="5" key="1">
    <citation type="submission" date="2018-05" db="EMBL/GenBank/DDBJ databases">
        <authorList>
            <person name="Li X."/>
        </authorList>
    </citation>
    <scope>NUCLEOTIDE SEQUENCE [LARGE SCALE GENOMIC DNA]</scope>
    <source>
        <strain evidence="5">HKS-05</strain>
    </source>
</reference>
<dbReference type="Pfam" id="PF03937">
    <property type="entry name" value="Sdh5"/>
    <property type="match status" value="1"/>
</dbReference>
<accession>A0A328B7G8</accession>
<comment type="caution">
    <text evidence="4">The sequence shown here is derived from an EMBL/GenBank/DDBJ whole genome shotgun (WGS) entry which is preliminary data.</text>
</comment>
<evidence type="ECO:0000256" key="3">
    <source>
        <dbReference type="ARBA" id="ARBA00023186"/>
    </source>
</evidence>
<evidence type="ECO:0000256" key="1">
    <source>
        <dbReference type="ARBA" id="ARBA00008571"/>
    </source>
</evidence>
<proteinExistence type="inferred from homology"/>
<comment type="similarity">
    <text evidence="1">Belongs to the SdhE FAD assembly factor family.</text>
</comment>
<organism evidence="4 5">
    <name type="scientific">Phenylobacterium hankyongense</name>
    <dbReference type="NCBI Taxonomy" id="1813876"/>
    <lineage>
        <taxon>Bacteria</taxon>
        <taxon>Pseudomonadati</taxon>
        <taxon>Pseudomonadota</taxon>
        <taxon>Alphaproteobacteria</taxon>
        <taxon>Caulobacterales</taxon>
        <taxon>Caulobacteraceae</taxon>
        <taxon>Phenylobacterium</taxon>
    </lineage>
</organism>
<dbReference type="PANTHER" id="PTHR12469:SF2">
    <property type="entry name" value="SUCCINATE DEHYDROGENASE ASSEMBLY FACTOR 2, MITOCHONDRIAL"/>
    <property type="match status" value="1"/>
</dbReference>
<dbReference type="SUPFAM" id="SSF109910">
    <property type="entry name" value="YgfY-like"/>
    <property type="match status" value="1"/>
</dbReference>
<dbReference type="PANTHER" id="PTHR12469">
    <property type="entry name" value="PROTEIN EMI5 HOMOLOG, MITOCHONDRIAL"/>
    <property type="match status" value="1"/>
</dbReference>
<gene>
    <name evidence="4" type="ORF">DJ021_15980</name>
</gene>
<keyword evidence="3" id="KW-0143">Chaperone</keyword>
<evidence type="ECO:0000313" key="4">
    <source>
        <dbReference type="EMBL" id="RAK61856.1"/>
    </source>
</evidence>
<name>A0A328B7G8_9CAUL</name>
<keyword evidence="5" id="KW-1185">Reference proteome</keyword>
<dbReference type="GO" id="GO:0006099">
    <property type="term" value="P:tricarboxylic acid cycle"/>
    <property type="evidence" value="ECO:0007669"/>
    <property type="project" value="TreeGrafter"/>
</dbReference>
<evidence type="ECO:0000256" key="2">
    <source>
        <dbReference type="ARBA" id="ARBA00019418"/>
    </source>
</evidence>
<dbReference type="InterPro" id="IPR005631">
    <property type="entry name" value="SDH"/>
</dbReference>
<dbReference type="AlphaFoldDB" id="A0A328B7G8"/>
<protein>
    <recommendedName>
        <fullName evidence="2">FAD assembly factor SdhE</fullName>
    </recommendedName>
</protein>
<sequence>MIIDEARLKKLKFRAWRRGFREADLILGPFADRHVQGFTAAELDFFEDLLEQPDHDLYNWIIGRTPTPPEFDGEIMNRIKQFRFEAHEARGDDHGG</sequence>
<dbReference type="EMBL" id="QFYP01000001">
    <property type="protein sequence ID" value="RAK61856.1"/>
    <property type="molecule type" value="Genomic_DNA"/>
</dbReference>
<dbReference type="InterPro" id="IPR036714">
    <property type="entry name" value="SDH_sf"/>
</dbReference>
<dbReference type="Gene3D" id="1.10.150.250">
    <property type="entry name" value="Flavinator of succinate dehydrogenase"/>
    <property type="match status" value="1"/>
</dbReference>
<evidence type="ECO:0000313" key="5">
    <source>
        <dbReference type="Proteomes" id="UP000249842"/>
    </source>
</evidence>
<dbReference type="OrthoDB" id="9807264at2"/>